<evidence type="ECO:0000313" key="3">
    <source>
        <dbReference type="Proteomes" id="UP000003779"/>
    </source>
</evidence>
<dbReference type="KEGG" id="nal:B005_3630"/>
<reference evidence="3" key="2">
    <citation type="submission" date="2012-08" db="EMBL/GenBank/DDBJ databases">
        <title>Whole-genome sequence of Nocardiopsis alba strain ATCC BAA-2165 associated with honeybees.</title>
        <authorList>
            <person name="Qiao J."/>
            <person name="Chen L."/>
            <person name="Li Y."/>
            <person name="Wang J."/>
            <person name="Zhang W."/>
            <person name="Chen S."/>
        </authorList>
    </citation>
    <scope>NUCLEOTIDE SEQUENCE [LARGE SCALE GENOMIC DNA]</scope>
    <source>
        <strain evidence="3">ATCC BAA-2165 / BE74</strain>
    </source>
</reference>
<proteinExistence type="predicted"/>
<dbReference type="Proteomes" id="UP000003779">
    <property type="component" value="Chromosome"/>
</dbReference>
<dbReference type="EMBL" id="CP003788">
    <property type="protein sequence ID" value="AFR08762.1"/>
    <property type="molecule type" value="Genomic_DNA"/>
</dbReference>
<dbReference type="AlphaFoldDB" id="J7LE01"/>
<sequence length="43" mass="4491">MFDRSPPARGNRCQGWGGVFAGLPGGPTPGGETTPRSYGVRSR</sequence>
<protein>
    <submittedName>
        <fullName evidence="2">Uncharacterized protein</fullName>
    </submittedName>
</protein>
<name>J7LE01_NOCAA</name>
<organism evidence="2 3">
    <name type="scientific">Nocardiopsis alba (strain ATCC BAA-2165 / BE74)</name>
    <dbReference type="NCBI Taxonomy" id="1205910"/>
    <lineage>
        <taxon>Bacteria</taxon>
        <taxon>Bacillati</taxon>
        <taxon>Actinomycetota</taxon>
        <taxon>Actinomycetes</taxon>
        <taxon>Streptosporangiales</taxon>
        <taxon>Nocardiopsidaceae</taxon>
        <taxon>Nocardiopsis</taxon>
    </lineage>
</organism>
<dbReference type="HOGENOM" id="CLU_3236694_0_0_11"/>
<feature type="region of interest" description="Disordered" evidence="1">
    <location>
        <begin position="1"/>
        <end position="43"/>
    </location>
</feature>
<gene>
    <name evidence="2" type="ordered locus">B005_3630</name>
</gene>
<reference evidence="2 3" key="1">
    <citation type="journal article" date="2012" name="J. Bacteriol.">
        <title>Whole-Genome Sequence of Nocardiopsis alba Strain ATCC BAA-2165, Associated with Honeybees.</title>
        <authorList>
            <person name="Qiao J."/>
            <person name="Chen L."/>
            <person name="Li Y."/>
            <person name="Wang J."/>
            <person name="Zhang W."/>
            <person name="Chen S."/>
        </authorList>
    </citation>
    <scope>NUCLEOTIDE SEQUENCE [LARGE SCALE GENOMIC DNA]</scope>
    <source>
        <strain evidence="3">ATCC BAA-2165 / BE74</strain>
    </source>
</reference>
<evidence type="ECO:0000256" key="1">
    <source>
        <dbReference type="SAM" id="MobiDB-lite"/>
    </source>
</evidence>
<evidence type="ECO:0000313" key="2">
    <source>
        <dbReference type="EMBL" id="AFR08762.1"/>
    </source>
</evidence>
<feature type="compositionally biased region" description="Gly residues" evidence="1">
    <location>
        <begin position="15"/>
        <end position="29"/>
    </location>
</feature>
<accession>J7LE01</accession>
<dbReference type="PATRIC" id="fig|1205910.3.peg.3435"/>